<keyword evidence="1" id="KW-1133">Transmembrane helix</keyword>
<feature type="transmembrane region" description="Helical" evidence="1">
    <location>
        <begin position="48"/>
        <end position="70"/>
    </location>
</feature>
<reference evidence="2 3" key="1">
    <citation type="journal article" date="2016" name="Nat. Commun.">
        <title>Thousands of microbial genomes shed light on interconnected biogeochemical processes in an aquifer system.</title>
        <authorList>
            <person name="Anantharaman K."/>
            <person name="Brown C.T."/>
            <person name="Hug L.A."/>
            <person name="Sharon I."/>
            <person name="Castelle C.J."/>
            <person name="Probst A.J."/>
            <person name="Thomas B.C."/>
            <person name="Singh A."/>
            <person name="Wilkins M.J."/>
            <person name="Karaoz U."/>
            <person name="Brodie E.L."/>
            <person name="Williams K.H."/>
            <person name="Hubbard S.S."/>
            <person name="Banfield J.F."/>
        </authorList>
    </citation>
    <scope>NUCLEOTIDE SEQUENCE [LARGE SCALE GENOMIC DNA]</scope>
</reference>
<name>A0A1F5F7J2_9BACT</name>
<gene>
    <name evidence="2" type="ORF">A2228_03970</name>
</gene>
<evidence type="ECO:0000313" key="3">
    <source>
        <dbReference type="Proteomes" id="UP000176191"/>
    </source>
</evidence>
<organism evidence="2 3">
    <name type="scientific">Candidatus Collierbacteria bacterium RIFOXYA2_FULL_46_10</name>
    <dbReference type="NCBI Taxonomy" id="1817726"/>
    <lineage>
        <taxon>Bacteria</taxon>
        <taxon>Candidatus Collieribacteriota</taxon>
    </lineage>
</organism>
<dbReference type="EMBL" id="MFAK01000009">
    <property type="protein sequence ID" value="OGD75334.1"/>
    <property type="molecule type" value="Genomic_DNA"/>
</dbReference>
<evidence type="ECO:0000313" key="2">
    <source>
        <dbReference type="EMBL" id="OGD75334.1"/>
    </source>
</evidence>
<keyword evidence="1" id="KW-0812">Transmembrane</keyword>
<keyword evidence="1" id="KW-0472">Membrane</keyword>
<proteinExistence type="predicted"/>
<dbReference type="AlphaFoldDB" id="A0A1F5F7J2"/>
<feature type="transmembrane region" description="Helical" evidence="1">
    <location>
        <begin position="21"/>
        <end position="42"/>
    </location>
</feature>
<protein>
    <submittedName>
        <fullName evidence="2">Uncharacterized protein</fullName>
    </submittedName>
</protein>
<comment type="caution">
    <text evidence="2">The sequence shown here is derived from an EMBL/GenBank/DDBJ whole genome shotgun (WGS) entry which is preliminary data.</text>
</comment>
<sequence length="75" mass="8114">MIDKKNCTEKCCGKCCSPKHYGGSSSSAVYGIGIIGAAFYYFPHITNLTGFFLAVGKSLVWPAMLVYQALSLLKL</sequence>
<evidence type="ECO:0000256" key="1">
    <source>
        <dbReference type="SAM" id="Phobius"/>
    </source>
</evidence>
<accession>A0A1F5F7J2</accession>
<dbReference type="Proteomes" id="UP000176191">
    <property type="component" value="Unassembled WGS sequence"/>
</dbReference>